<gene>
    <name evidence="2" type="ORF">SAMN02746062_01508</name>
</gene>
<evidence type="ECO:0000256" key="1">
    <source>
        <dbReference type="SAM" id="SignalP"/>
    </source>
</evidence>
<sequence length="206" mass="22535">MIKAPLISLILLSLVACGETNQPSQTTASAPQKPKPLCEIDENSIAGIPLGTTLQQVKQQFPQAQFSREPDADGTELTAIKLNPAVEVFAYTEDNQQADNSPISYLETQSKACQTAEGVHPEMRVNDVVKHYGNVEQIMLSEIEARQTVEFAAQPPELSFRIDDTGIFDEKDKTYPQISTAYQDHAKIVSIAIMDLPEEDSASGAK</sequence>
<dbReference type="AlphaFoldDB" id="A0A286EDW5"/>
<feature type="chain" id="PRO_5012583535" description="Lipoprotein" evidence="1">
    <location>
        <begin position="19"/>
        <end position="206"/>
    </location>
</feature>
<dbReference type="OrthoDB" id="8606136at2"/>
<dbReference type="EMBL" id="OCNF01000012">
    <property type="protein sequence ID" value="SOD69059.1"/>
    <property type="molecule type" value="Genomic_DNA"/>
</dbReference>
<evidence type="ECO:0008006" key="4">
    <source>
        <dbReference type="Google" id="ProtNLM"/>
    </source>
</evidence>
<dbReference type="Proteomes" id="UP000219669">
    <property type="component" value="Unassembled WGS sequence"/>
</dbReference>
<proteinExistence type="predicted"/>
<keyword evidence="1" id="KW-0732">Signal</keyword>
<accession>A0A286EDW5</accession>
<organism evidence="2 3">
    <name type="scientific">Alysiella filiformis DSM 16848</name>
    <dbReference type="NCBI Taxonomy" id="1120981"/>
    <lineage>
        <taxon>Bacteria</taxon>
        <taxon>Pseudomonadati</taxon>
        <taxon>Pseudomonadota</taxon>
        <taxon>Betaproteobacteria</taxon>
        <taxon>Neisseriales</taxon>
        <taxon>Neisseriaceae</taxon>
        <taxon>Alysiella</taxon>
    </lineage>
</organism>
<dbReference type="PROSITE" id="PS51257">
    <property type="entry name" value="PROKAR_LIPOPROTEIN"/>
    <property type="match status" value="1"/>
</dbReference>
<keyword evidence="3" id="KW-1185">Reference proteome</keyword>
<evidence type="ECO:0000313" key="2">
    <source>
        <dbReference type="EMBL" id="SOD69059.1"/>
    </source>
</evidence>
<name>A0A286EDW5_9NEIS</name>
<evidence type="ECO:0000313" key="3">
    <source>
        <dbReference type="Proteomes" id="UP000219669"/>
    </source>
</evidence>
<protein>
    <recommendedName>
        <fullName evidence="4">Lipoprotein</fullName>
    </recommendedName>
</protein>
<feature type="signal peptide" evidence="1">
    <location>
        <begin position="1"/>
        <end position="18"/>
    </location>
</feature>
<reference evidence="2 3" key="1">
    <citation type="submission" date="2017-09" db="EMBL/GenBank/DDBJ databases">
        <authorList>
            <person name="Ehlers B."/>
            <person name="Leendertz F.H."/>
        </authorList>
    </citation>
    <scope>NUCLEOTIDE SEQUENCE [LARGE SCALE GENOMIC DNA]</scope>
    <source>
        <strain evidence="2 3">DSM 16848</strain>
    </source>
</reference>
<dbReference type="RefSeq" id="WP_143269151.1">
    <property type="nucleotide sequence ID" value="NZ_CP083931.1"/>
</dbReference>